<keyword evidence="2" id="KW-1185">Reference proteome</keyword>
<evidence type="ECO:0000313" key="1">
    <source>
        <dbReference type="EMBL" id="KAK2722586.1"/>
    </source>
</evidence>
<dbReference type="EMBL" id="JAVRJZ010000005">
    <property type="protein sequence ID" value="KAK2722586.1"/>
    <property type="molecule type" value="Genomic_DNA"/>
</dbReference>
<sequence>MKLVFWNVRTMAQLSKTEQVVNEMDRYGIDIVVLSDVRWTGEGGQILEKGVHSGTEKKRKAGAAMILSKSSSRVLTSSTPINKRIIEARLTGQQAKLTAVTCYTPIKDADNSIKGSFYNTLQAVAKDIPSHDLVCFVSTFNAKVRSDESYCPEVLGSHYLSEVNENGSLFVDFALTNDVIIGEILPCDP</sequence>
<evidence type="ECO:0008006" key="3">
    <source>
        <dbReference type="Google" id="ProtNLM"/>
    </source>
</evidence>
<protein>
    <recommendedName>
        <fullName evidence="3">Endonuclease/exonuclease/phosphatase domain-containing protein</fullName>
    </recommendedName>
</protein>
<organism evidence="1 2">
    <name type="scientific">Artemia franciscana</name>
    <name type="common">Brine shrimp</name>
    <name type="synonym">Artemia sanfranciscana</name>
    <dbReference type="NCBI Taxonomy" id="6661"/>
    <lineage>
        <taxon>Eukaryota</taxon>
        <taxon>Metazoa</taxon>
        <taxon>Ecdysozoa</taxon>
        <taxon>Arthropoda</taxon>
        <taxon>Crustacea</taxon>
        <taxon>Branchiopoda</taxon>
        <taxon>Anostraca</taxon>
        <taxon>Artemiidae</taxon>
        <taxon>Artemia</taxon>
    </lineage>
</organism>
<dbReference type="AlphaFoldDB" id="A0AA88I9R7"/>
<dbReference type="Proteomes" id="UP001187531">
    <property type="component" value="Unassembled WGS sequence"/>
</dbReference>
<gene>
    <name evidence="1" type="ORF">QYM36_002953</name>
</gene>
<accession>A0AA88I9R7</accession>
<evidence type="ECO:0000313" key="2">
    <source>
        <dbReference type="Proteomes" id="UP001187531"/>
    </source>
</evidence>
<name>A0AA88I9R7_ARTSF</name>
<dbReference type="Gene3D" id="3.60.10.10">
    <property type="entry name" value="Endonuclease/exonuclease/phosphatase"/>
    <property type="match status" value="1"/>
</dbReference>
<proteinExistence type="predicted"/>
<reference evidence="1" key="1">
    <citation type="submission" date="2023-07" db="EMBL/GenBank/DDBJ databases">
        <title>Chromosome-level genome assembly of Artemia franciscana.</title>
        <authorList>
            <person name="Jo E."/>
        </authorList>
    </citation>
    <scope>NUCLEOTIDE SEQUENCE</scope>
    <source>
        <tissue evidence="1">Whole body</tissue>
    </source>
</reference>
<dbReference type="InterPro" id="IPR036691">
    <property type="entry name" value="Endo/exonu/phosph_ase_sf"/>
</dbReference>
<comment type="caution">
    <text evidence="1">The sequence shown here is derived from an EMBL/GenBank/DDBJ whole genome shotgun (WGS) entry which is preliminary data.</text>
</comment>
<dbReference type="SUPFAM" id="SSF56219">
    <property type="entry name" value="DNase I-like"/>
    <property type="match status" value="1"/>
</dbReference>